<keyword evidence="1" id="KW-0472">Membrane</keyword>
<dbReference type="InterPro" id="IPR051532">
    <property type="entry name" value="Ester_Hydrolysis_Enzymes"/>
</dbReference>
<accession>A0A6G1X1Y2</accession>
<gene>
    <name evidence="3" type="ORF">GH754_01545</name>
</gene>
<dbReference type="EMBL" id="WJNH01000001">
    <property type="protein sequence ID" value="MRG85007.1"/>
    <property type="molecule type" value="Genomic_DNA"/>
</dbReference>
<dbReference type="InterPro" id="IPR036514">
    <property type="entry name" value="SGNH_hydro_sf"/>
</dbReference>
<evidence type="ECO:0000313" key="4">
    <source>
        <dbReference type="Proteomes" id="UP000480185"/>
    </source>
</evidence>
<protein>
    <submittedName>
        <fullName evidence="3">Lipolytic protein G-D-S-L family</fullName>
    </submittedName>
</protein>
<feature type="domain" description="SGNH hydrolase-type esterase" evidence="2">
    <location>
        <begin position="81"/>
        <end position="288"/>
    </location>
</feature>
<keyword evidence="1" id="KW-1133">Transmembrane helix</keyword>
<dbReference type="Pfam" id="PF13472">
    <property type="entry name" value="Lipase_GDSL_2"/>
    <property type="match status" value="1"/>
</dbReference>
<reference evidence="3 4" key="1">
    <citation type="submission" date="2019-11" db="EMBL/GenBank/DDBJ databases">
        <authorList>
            <person name="Li J."/>
        </authorList>
    </citation>
    <scope>NUCLEOTIDE SEQUENCE [LARGE SCALE GENOMIC DNA]</scope>
    <source>
        <strain evidence="3 4">J4</strain>
    </source>
</reference>
<dbReference type="Gene3D" id="3.40.50.1110">
    <property type="entry name" value="SGNH hydrolase"/>
    <property type="match status" value="1"/>
</dbReference>
<feature type="transmembrane region" description="Helical" evidence="1">
    <location>
        <begin position="27"/>
        <end position="44"/>
    </location>
</feature>
<evidence type="ECO:0000313" key="3">
    <source>
        <dbReference type="EMBL" id="MRG85007.1"/>
    </source>
</evidence>
<dbReference type="Proteomes" id="UP000480185">
    <property type="component" value="Unassembled WGS sequence"/>
</dbReference>
<dbReference type="GO" id="GO:0004622">
    <property type="term" value="F:phosphatidylcholine lysophospholipase activity"/>
    <property type="evidence" value="ECO:0007669"/>
    <property type="project" value="TreeGrafter"/>
</dbReference>
<dbReference type="InterPro" id="IPR013830">
    <property type="entry name" value="SGNH_hydro"/>
</dbReference>
<dbReference type="PANTHER" id="PTHR30383:SF5">
    <property type="entry name" value="SGNH HYDROLASE-TYPE ESTERASE DOMAIN-CONTAINING PROTEIN"/>
    <property type="match status" value="1"/>
</dbReference>
<organism evidence="3 4">
    <name type="scientific">Salinibacillus xinjiangensis</name>
    <dbReference type="NCBI Taxonomy" id="1229268"/>
    <lineage>
        <taxon>Bacteria</taxon>
        <taxon>Bacillati</taxon>
        <taxon>Bacillota</taxon>
        <taxon>Bacilli</taxon>
        <taxon>Bacillales</taxon>
        <taxon>Bacillaceae</taxon>
        <taxon>Salinibacillus</taxon>
    </lineage>
</organism>
<name>A0A6G1X1Y2_9BACI</name>
<dbReference type="PANTHER" id="PTHR30383">
    <property type="entry name" value="THIOESTERASE 1/PROTEASE 1/LYSOPHOSPHOLIPASE L1"/>
    <property type="match status" value="1"/>
</dbReference>
<proteinExistence type="predicted"/>
<evidence type="ECO:0000256" key="1">
    <source>
        <dbReference type="SAM" id="Phobius"/>
    </source>
</evidence>
<sequence>MILRDKYVKLNANKLTKFSYTYKHRQSILTSSYILFTLHILGGGMMMKKIISVIMVLLVSLPLFSTHVLAKEGVGKESLVALGDSIPYGYNLEKNNQHPSRDAYPYLIGDKANLRVRNLGEPGWTTEDLLASIQGDQKYRQAIRHSDYITLSIGSNDLLRGFRQEATQAKVMELVFNGDYSVYEEVQDIMDVPDLVDRMETIISEIRALSDSPIVFYNIYNPYPSSDFQNHMIGSLLLHDFAGGFNSIITSEIDDEKNVVVVDAYEAMIGEDSNLIPGDIHPTELGQERLAEIGYEVLR</sequence>
<keyword evidence="1" id="KW-0812">Transmembrane</keyword>
<dbReference type="SUPFAM" id="SSF52266">
    <property type="entry name" value="SGNH hydrolase"/>
    <property type="match status" value="1"/>
</dbReference>
<dbReference type="AlphaFoldDB" id="A0A6G1X1Y2"/>
<evidence type="ECO:0000259" key="2">
    <source>
        <dbReference type="Pfam" id="PF13472"/>
    </source>
</evidence>
<comment type="caution">
    <text evidence="3">The sequence shown here is derived from an EMBL/GenBank/DDBJ whole genome shotgun (WGS) entry which is preliminary data.</text>
</comment>
<keyword evidence="4" id="KW-1185">Reference proteome</keyword>